<feature type="compositionally biased region" description="Polar residues" evidence="1">
    <location>
        <begin position="30"/>
        <end position="39"/>
    </location>
</feature>
<sequence length="98" mass="11068">MSPSQHSQTPVQDPSADDFYFSPEWDDSKPSQTPVQDQSAPDEYYLELKWNDDDQSATFDCKEHSSQTEDSQHPISIPAVEELSKGESTIPDEVVEYA</sequence>
<feature type="compositionally biased region" description="Polar residues" evidence="1">
    <location>
        <begin position="1"/>
        <end position="12"/>
    </location>
</feature>
<evidence type="ECO:0000313" key="2">
    <source>
        <dbReference type="EMBL" id="KAL1798507.1"/>
    </source>
</evidence>
<keyword evidence="3" id="KW-1185">Reference proteome</keyword>
<gene>
    <name evidence="2" type="ORF">ACET3X_002544</name>
</gene>
<dbReference type="RefSeq" id="XP_069309091.1">
    <property type="nucleotide sequence ID" value="XM_069449299.1"/>
</dbReference>
<evidence type="ECO:0000256" key="1">
    <source>
        <dbReference type="SAM" id="MobiDB-lite"/>
    </source>
</evidence>
<organism evidence="2 3">
    <name type="scientific">Alternaria dauci</name>
    <dbReference type="NCBI Taxonomy" id="48095"/>
    <lineage>
        <taxon>Eukaryota</taxon>
        <taxon>Fungi</taxon>
        <taxon>Dikarya</taxon>
        <taxon>Ascomycota</taxon>
        <taxon>Pezizomycotina</taxon>
        <taxon>Dothideomycetes</taxon>
        <taxon>Pleosporomycetidae</taxon>
        <taxon>Pleosporales</taxon>
        <taxon>Pleosporineae</taxon>
        <taxon>Pleosporaceae</taxon>
        <taxon>Alternaria</taxon>
        <taxon>Alternaria sect. Porri</taxon>
    </lineage>
</organism>
<dbReference type="EMBL" id="JBHGVX010000002">
    <property type="protein sequence ID" value="KAL1798507.1"/>
    <property type="molecule type" value="Genomic_DNA"/>
</dbReference>
<accession>A0ABR3UQE6</accession>
<dbReference type="Proteomes" id="UP001578633">
    <property type="component" value="Chromosome 2"/>
</dbReference>
<feature type="region of interest" description="Disordered" evidence="1">
    <location>
        <begin position="57"/>
        <end position="98"/>
    </location>
</feature>
<feature type="compositionally biased region" description="Basic and acidic residues" evidence="1">
    <location>
        <begin position="60"/>
        <end position="72"/>
    </location>
</feature>
<feature type="region of interest" description="Disordered" evidence="1">
    <location>
        <begin position="1"/>
        <end position="41"/>
    </location>
</feature>
<reference evidence="2 3" key="1">
    <citation type="submission" date="2024-09" db="EMBL/GenBank/DDBJ databases">
        <title>T2T genomes of carrot and Alternaria dauci and their utility for understanding host-pathogen interaction during carrot leaf blight disease.</title>
        <authorList>
            <person name="Liu W."/>
            <person name="Xu S."/>
            <person name="Ou C."/>
            <person name="Liu X."/>
            <person name="Zhuang F."/>
            <person name="Deng X.W."/>
        </authorList>
    </citation>
    <scope>NUCLEOTIDE SEQUENCE [LARGE SCALE GENOMIC DNA]</scope>
    <source>
        <strain evidence="2 3">A2016</strain>
    </source>
</reference>
<name>A0ABR3UQE6_9PLEO</name>
<comment type="caution">
    <text evidence="2">The sequence shown here is derived from an EMBL/GenBank/DDBJ whole genome shotgun (WGS) entry which is preliminary data.</text>
</comment>
<evidence type="ECO:0000313" key="3">
    <source>
        <dbReference type="Proteomes" id="UP001578633"/>
    </source>
</evidence>
<proteinExistence type="predicted"/>
<protein>
    <submittedName>
        <fullName evidence="2">Uncharacterized protein</fullName>
    </submittedName>
</protein>
<dbReference type="GeneID" id="96082866"/>